<dbReference type="EMBL" id="JACXYU010000007">
    <property type="protein sequence ID" value="MBD3932932.1"/>
    <property type="molecule type" value="Genomic_DNA"/>
</dbReference>
<evidence type="ECO:0000259" key="3">
    <source>
        <dbReference type="PROSITE" id="PS50110"/>
    </source>
</evidence>
<dbReference type="PANTHER" id="PTHR43156">
    <property type="entry name" value="STAGE II SPORULATION PROTEIN E-RELATED"/>
    <property type="match status" value="1"/>
</dbReference>
<dbReference type="Gene3D" id="3.40.50.2300">
    <property type="match status" value="1"/>
</dbReference>
<dbReference type="InterPro" id="IPR011006">
    <property type="entry name" value="CheY-like_superfamily"/>
</dbReference>
<dbReference type="CDD" id="cd00156">
    <property type="entry name" value="REC"/>
    <property type="match status" value="1"/>
</dbReference>
<dbReference type="InterPro" id="IPR001932">
    <property type="entry name" value="PPM-type_phosphatase-like_dom"/>
</dbReference>
<dbReference type="RefSeq" id="WP_191210338.1">
    <property type="nucleotide sequence ID" value="NZ_BAABKL010000050.1"/>
</dbReference>
<evidence type="ECO:0000313" key="4">
    <source>
        <dbReference type="EMBL" id="MBD3932932.1"/>
    </source>
</evidence>
<dbReference type="PANTHER" id="PTHR43156:SF2">
    <property type="entry name" value="STAGE II SPORULATION PROTEIN E"/>
    <property type="match status" value="1"/>
</dbReference>
<feature type="modified residue" description="4-aspartylphosphate" evidence="2">
    <location>
        <position position="78"/>
    </location>
</feature>
<dbReference type="GO" id="GO:0000160">
    <property type="term" value="P:phosphorelay signal transduction system"/>
    <property type="evidence" value="ECO:0007669"/>
    <property type="project" value="InterPro"/>
</dbReference>
<dbReference type="SMART" id="SM00331">
    <property type="entry name" value="PP2C_SIG"/>
    <property type="match status" value="1"/>
</dbReference>
<keyword evidence="5" id="KW-1185">Reference proteome</keyword>
<dbReference type="InterPro" id="IPR052016">
    <property type="entry name" value="Bact_Sigma-Reg"/>
</dbReference>
<dbReference type="SUPFAM" id="SSF52172">
    <property type="entry name" value="CheY-like"/>
    <property type="match status" value="1"/>
</dbReference>
<name>A0A927F223_9ACTN</name>
<dbReference type="GO" id="GO:0016791">
    <property type="term" value="F:phosphatase activity"/>
    <property type="evidence" value="ECO:0007669"/>
    <property type="project" value="TreeGrafter"/>
</dbReference>
<keyword evidence="1" id="KW-0378">Hydrolase</keyword>
<gene>
    <name evidence="4" type="ORF">IF129_15405</name>
</gene>
<evidence type="ECO:0000256" key="1">
    <source>
        <dbReference type="ARBA" id="ARBA00022801"/>
    </source>
</evidence>
<dbReference type="Pfam" id="PF07228">
    <property type="entry name" value="SpoIIE"/>
    <property type="match status" value="1"/>
</dbReference>
<reference evidence="4" key="1">
    <citation type="submission" date="2020-09" db="EMBL/GenBank/DDBJ databases">
        <title>Secondary metabolite and genome analysis of marine Streptomyces chumphonensis KK1-2T.</title>
        <authorList>
            <person name="Phongsopitanun W."/>
            <person name="Kanchanasin P."/>
            <person name="Pittayakhajonwut P."/>
            <person name="Suwanborirux K."/>
            <person name="Tanasupawat S."/>
        </authorList>
    </citation>
    <scope>NUCLEOTIDE SEQUENCE</scope>
    <source>
        <strain evidence="4">KK1-2</strain>
    </source>
</reference>
<evidence type="ECO:0000313" key="5">
    <source>
        <dbReference type="Proteomes" id="UP000632289"/>
    </source>
</evidence>
<dbReference type="AlphaFoldDB" id="A0A927F223"/>
<organism evidence="4 5">
    <name type="scientific">Streptomyces chumphonensis</name>
    <dbReference type="NCBI Taxonomy" id="1214925"/>
    <lineage>
        <taxon>Bacteria</taxon>
        <taxon>Bacillati</taxon>
        <taxon>Actinomycetota</taxon>
        <taxon>Actinomycetes</taxon>
        <taxon>Kitasatosporales</taxon>
        <taxon>Streptomycetaceae</taxon>
        <taxon>Streptomyces</taxon>
    </lineage>
</organism>
<feature type="domain" description="Response regulatory" evidence="3">
    <location>
        <begin position="25"/>
        <end position="143"/>
    </location>
</feature>
<evidence type="ECO:0000256" key="2">
    <source>
        <dbReference type="PROSITE-ProRule" id="PRU00169"/>
    </source>
</evidence>
<keyword evidence="2" id="KW-0597">Phosphoprotein</keyword>
<dbReference type="InterPro" id="IPR001789">
    <property type="entry name" value="Sig_transdc_resp-reg_receiver"/>
</dbReference>
<dbReference type="Gene3D" id="3.60.40.10">
    <property type="entry name" value="PPM-type phosphatase domain"/>
    <property type="match status" value="1"/>
</dbReference>
<dbReference type="SMART" id="SM00448">
    <property type="entry name" value="REC"/>
    <property type="match status" value="1"/>
</dbReference>
<dbReference type="Pfam" id="PF00072">
    <property type="entry name" value="Response_reg"/>
    <property type="match status" value="1"/>
</dbReference>
<dbReference type="InterPro" id="IPR036457">
    <property type="entry name" value="PPM-type-like_dom_sf"/>
</dbReference>
<proteinExistence type="predicted"/>
<protein>
    <submittedName>
        <fullName evidence="4">Fused response regulator/phosphatase</fullName>
    </submittedName>
</protein>
<dbReference type="Proteomes" id="UP000632289">
    <property type="component" value="Unassembled WGS sequence"/>
</dbReference>
<comment type="caution">
    <text evidence="4">The sequence shown here is derived from an EMBL/GenBank/DDBJ whole genome shotgun (WGS) entry which is preliminary data.</text>
</comment>
<sequence length="411" mass="43211">MANVAGTQAPSGSRIIPTQVITVPDVLLVEDDDGDALLVEELLLDSGVTVNLDRARSLAEAEDALRDTAVRPHCVLLDLHLPDGRGVDVVEQMLKLAPGSAVVVLTGLAEEEAGLAAVAAGAQDYLVKGFIEPAALGRAIRYAVQRRQIEQAAAALQAGQLRAQENARLERGLLPSPLLRGPGVDVVARYEPSRAQALLGGDFYDVVGLADGTVHAVIGDVSGHGPDEAALGVCLRVAWRSFTLAGLKGPEVLRLMQELLEAERTGPEIFATVTAVEVRPVLGTARILRAGHPPLMLRGAPGEDVHFVETAGGPALGLLPVDFATWTEETVDLPPSGALVLFTDGLFEGRVDDRGGRLGESGLLELARTHAARSGPDFVGALISESRALSESHGGHTDDIAVVHLEWEQNP</sequence>
<dbReference type="PROSITE" id="PS50110">
    <property type="entry name" value="RESPONSE_REGULATORY"/>
    <property type="match status" value="1"/>
</dbReference>
<accession>A0A927F223</accession>